<dbReference type="PANTHER" id="PTHR43401:SF2">
    <property type="entry name" value="L-THREONINE 3-DEHYDROGENASE"/>
    <property type="match status" value="1"/>
</dbReference>
<proteinExistence type="predicted"/>
<dbReference type="PANTHER" id="PTHR43401">
    <property type="entry name" value="L-THREONINE 3-DEHYDROGENASE"/>
    <property type="match status" value="1"/>
</dbReference>
<dbReference type="InterPro" id="IPR011032">
    <property type="entry name" value="GroES-like_sf"/>
</dbReference>
<sequence length="427" mass="47889">MNAEWEVRVIKVKGVRLYGVKDIRLEEFELPEIEEDQILLKIICNGIAMSTLKEITLAQRHLRVPKNIRRKPVLIGHEFSGVIEKVGSRWKDEYKEGDTFVVVPEVPNQIESPGYSYQYFGGAATYCIIPGDVIEKGCLLRYDGDTFYEPAMAQALYSIVGSFHSNYHSMPGSHEHISGIKEGGNTIILGGCGPMGVMAIRYVLQMEKKPKRLVITDTNAVRIERARKLITVQEAERCGVDLYYINPEMFPDPAPVLLAITNEKGYDDVFVYAPPKNVAELGNRIMAMDGCMNIYAATADKKYRAGMNIYGSHYLKTKLIGSSGGLRSDMEEAIDLILSGRINMAENITHVGGLDAIVDTTLYLKKMVGEKKIVYNQINMPLTAIEDFRKLGNEDPVFEKLADACDRHGGFWNKEAEDILLNEYGKK</sequence>
<evidence type="ECO:0000313" key="3">
    <source>
        <dbReference type="EMBL" id="GFO86579.1"/>
    </source>
</evidence>
<dbReference type="Pfam" id="PF08240">
    <property type="entry name" value="ADH_N"/>
    <property type="match status" value="1"/>
</dbReference>
<organism evidence="3 4">
    <name type="scientific">Anaerostipes butyraticus</name>
    <dbReference type="NCBI Taxonomy" id="645466"/>
    <lineage>
        <taxon>Bacteria</taxon>
        <taxon>Bacillati</taxon>
        <taxon>Bacillota</taxon>
        <taxon>Clostridia</taxon>
        <taxon>Lachnospirales</taxon>
        <taxon>Lachnospiraceae</taxon>
        <taxon>Anaerostipes</taxon>
    </lineage>
</organism>
<dbReference type="InterPro" id="IPR013154">
    <property type="entry name" value="ADH-like_N"/>
</dbReference>
<dbReference type="InterPro" id="IPR036291">
    <property type="entry name" value="NAD(P)-bd_dom_sf"/>
</dbReference>
<dbReference type="Gene3D" id="3.90.180.10">
    <property type="entry name" value="Medium-chain alcohol dehydrogenases, catalytic domain"/>
    <property type="match status" value="1"/>
</dbReference>
<dbReference type="GO" id="GO:0016491">
    <property type="term" value="F:oxidoreductase activity"/>
    <property type="evidence" value="ECO:0007669"/>
    <property type="project" value="UniProtKB-KW"/>
</dbReference>
<dbReference type="EMBL" id="BLYI01000069">
    <property type="protein sequence ID" value="GFO86579.1"/>
    <property type="molecule type" value="Genomic_DNA"/>
</dbReference>
<evidence type="ECO:0000313" key="4">
    <source>
        <dbReference type="Proteomes" id="UP000613208"/>
    </source>
</evidence>
<dbReference type="InterPro" id="IPR050129">
    <property type="entry name" value="Zn_alcohol_dh"/>
</dbReference>
<feature type="domain" description="Alcohol dehydrogenase-like N-terminal" evidence="2">
    <location>
        <begin position="35"/>
        <end position="132"/>
    </location>
</feature>
<keyword evidence="1" id="KW-0560">Oxidoreductase</keyword>
<evidence type="ECO:0000256" key="1">
    <source>
        <dbReference type="ARBA" id="ARBA00023002"/>
    </source>
</evidence>
<reference evidence="3" key="1">
    <citation type="submission" date="2020-06" db="EMBL/GenBank/DDBJ databases">
        <title>Characterization of fructooligosaccharide metabolism and fructooligosaccharide-degrading enzymes in human commensal butyrate producers.</title>
        <authorList>
            <person name="Tanno H."/>
            <person name="Fujii T."/>
            <person name="Hirano K."/>
            <person name="Maeno S."/>
            <person name="Tonozuka T."/>
            <person name="Sakamoto M."/>
            <person name="Ohkuma M."/>
            <person name="Tochio T."/>
            <person name="Endo A."/>
        </authorList>
    </citation>
    <scope>NUCLEOTIDE SEQUENCE</scope>
    <source>
        <strain evidence="3">JCM 17466</strain>
    </source>
</reference>
<dbReference type="Proteomes" id="UP000613208">
    <property type="component" value="Unassembled WGS sequence"/>
</dbReference>
<dbReference type="SUPFAM" id="SSF51735">
    <property type="entry name" value="NAD(P)-binding Rossmann-fold domains"/>
    <property type="match status" value="1"/>
</dbReference>
<dbReference type="Gene3D" id="3.40.50.720">
    <property type="entry name" value="NAD(P)-binding Rossmann-like Domain"/>
    <property type="match status" value="1"/>
</dbReference>
<evidence type="ECO:0000259" key="2">
    <source>
        <dbReference type="Pfam" id="PF08240"/>
    </source>
</evidence>
<accession>A0A916QDI0</accession>
<comment type="caution">
    <text evidence="3">The sequence shown here is derived from an EMBL/GenBank/DDBJ whole genome shotgun (WGS) entry which is preliminary data.</text>
</comment>
<gene>
    <name evidence="3" type="primary">yggP_1</name>
    <name evidence="3" type="ORF">ANBU17_29260</name>
</gene>
<protein>
    <submittedName>
        <fullName evidence="3">L-sorbose 1-phosphate reductase</fullName>
    </submittedName>
</protein>
<dbReference type="AlphaFoldDB" id="A0A916QDI0"/>
<dbReference type="SUPFAM" id="SSF50129">
    <property type="entry name" value="GroES-like"/>
    <property type="match status" value="1"/>
</dbReference>
<name>A0A916QDI0_9FIRM</name>
<keyword evidence="4" id="KW-1185">Reference proteome</keyword>